<accession>A0A8X6H8V4</accession>
<proteinExistence type="predicted"/>
<protein>
    <submittedName>
        <fullName evidence="2">Uncharacterized protein</fullName>
    </submittedName>
</protein>
<feature type="region of interest" description="Disordered" evidence="1">
    <location>
        <begin position="36"/>
        <end position="58"/>
    </location>
</feature>
<dbReference type="OrthoDB" id="6514632at2759"/>
<dbReference type="Proteomes" id="UP000887116">
    <property type="component" value="Unassembled WGS sequence"/>
</dbReference>
<dbReference type="AlphaFoldDB" id="A0A8X6H8V4"/>
<gene>
    <name evidence="2" type="ORF">TNCT_579241</name>
</gene>
<feature type="compositionally biased region" description="Polar residues" evidence="1">
    <location>
        <begin position="162"/>
        <end position="174"/>
    </location>
</feature>
<reference evidence="2" key="1">
    <citation type="submission" date="2020-07" db="EMBL/GenBank/DDBJ databases">
        <title>Multicomponent nature underlies the extraordinary mechanical properties of spider dragline silk.</title>
        <authorList>
            <person name="Kono N."/>
            <person name="Nakamura H."/>
            <person name="Mori M."/>
            <person name="Yoshida Y."/>
            <person name="Ohtoshi R."/>
            <person name="Malay A.D."/>
            <person name="Moran D.A.P."/>
            <person name="Tomita M."/>
            <person name="Numata K."/>
            <person name="Arakawa K."/>
        </authorList>
    </citation>
    <scope>NUCLEOTIDE SEQUENCE</scope>
</reference>
<evidence type="ECO:0000256" key="1">
    <source>
        <dbReference type="SAM" id="MobiDB-lite"/>
    </source>
</evidence>
<feature type="region of interest" description="Disordered" evidence="1">
    <location>
        <begin position="145"/>
        <end position="181"/>
    </location>
</feature>
<sequence length="216" mass="24265">MTESSFVLVKCRSFNYEKEKLSKVKRLSFPLSTTKRSSLDDKRRSGAGSTTKERTRREKKEFLHRFVRTQLDQRKRSFGRICLAQSPLDDVCHCLPLAKIKIKTNGGEYYTKAAIKSNSSAAEPYLLGNRTADLIESSEKGVQSVNAVGTRSGSKEIDTNLHTENGSPIENGDQSPPPEVHEEILEIPQFDGMKEFCLANVTSSDFRSEQEKCPDL</sequence>
<dbReference type="EMBL" id="BMAO01020717">
    <property type="protein sequence ID" value="GFQ69332.1"/>
    <property type="molecule type" value="Genomic_DNA"/>
</dbReference>
<name>A0A8X6H8V4_TRICU</name>
<keyword evidence="3" id="KW-1185">Reference proteome</keyword>
<evidence type="ECO:0000313" key="3">
    <source>
        <dbReference type="Proteomes" id="UP000887116"/>
    </source>
</evidence>
<comment type="caution">
    <text evidence="2">The sequence shown here is derived from an EMBL/GenBank/DDBJ whole genome shotgun (WGS) entry which is preliminary data.</text>
</comment>
<evidence type="ECO:0000313" key="2">
    <source>
        <dbReference type="EMBL" id="GFQ69332.1"/>
    </source>
</evidence>
<organism evidence="2 3">
    <name type="scientific">Trichonephila clavata</name>
    <name type="common">Joro spider</name>
    <name type="synonym">Nephila clavata</name>
    <dbReference type="NCBI Taxonomy" id="2740835"/>
    <lineage>
        <taxon>Eukaryota</taxon>
        <taxon>Metazoa</taxon>
        <taxon>Ecdysozoa</taxon>
        <taxon>Arthropoda</taxon>
        <taxon>Chelicerata</taxon>
        <taxon>Arachnida</taxon>
        <taxon>Araneae</taxon>
        <taxon>Araneomorphae</taxon>
        <taxon>Entelegynae</taxon>
        <taxon>Araneoidea</taxon>
        <taxon>Nephilidae</taxon>
        <taxon>Trichonephila</taxon>
    </lineage>
</organism>